<dbReference type="GO" id="GO:0140078">
    <property type="term" value="F:class I DNA-(apurinic or apyrimidinic site) endonuclease activity"/>
    <property type="evidence" value="ECO:0007669"/>
    <property type="project" value="UniProtKB-EC"/>
</dbReference>
<name>A0A1G2G1D8_9BACT</name>
<dbReference type="InterPro" id="IPR005759">
    <property type="entry name" value="Nth"/>
</dbReference>
<dbReference type="SUPFAM" id="SSF48150">
    <property type="entry name" value="DNA-glycosylase"/>
    <property type="match status" value="1"/>
</dbReference>
<dbReference type="InterPro" id="IPR003265">
    <property type="entry name" value="HhH-GPD_domain"/>
</dbReference>
<sequence length="243" mass="27918">MDANGRRQLVPLEKSRRKATEVAHAARRSLTGRAAKIVAYLKKTYPKPKSELKYRTPFQFVVAVILSAQCTDKAVNRLTDFLFKKYRTAADFARANPERFEKEISSIPFFRNKSKNIIAAAKRTVSDFGGRVPRSPVELQTLPGVGYKTAHVILGELYDSWEGIPTDTHVKRFAHRFCLSRQTDLKKISKDLESLVLKKDWKYVNNGLVLYGRYICPARHHDCKDHPLTKLWPEAGSRWPKFK</sequence>
<keyword evidence="6" id="KW-0408">Iron</keyword>
<dbReference type="GO" id="GO:0006285">
    <property type="term" value="P:base-excision repair, AP site formation"/>
    <property type="evidence" value="ECO:0007669"/>
    <property type="project" value="TreeGrafter"/>
</dbReference>
<evidence type="ECO:0000313" key="12">
    <source>
        <dbReference type="EMBL" id="OGZ44129.1"/>
    </source>
</evidence>
<evidence type="ECO:0000256" key="3">
    <source>
        <dbReference type="ARBA" id="ARBA00022723"/>
    </source>
</evidence>
<evidence type="ECO:0000256" key="5">
    <source>
        <dbReference type="ARBA" id="ARBA00022801"/>
    </source>
</evidence>
<dbReference type="EC" id="4.2.99.18" evidence="10"/>
<dbReference type="PANTHER" id="PTHR10359:SF18">
    <property type="entry name" value="ENDONUCLEASE III"/>
    <property type="match status" value="1"/>
</dbReference>
<evidence type="ECO:0000256" key="1">
    <source>
        <dbReference type="ARBA" id="ARBA00008343"/>
    </source>
</evidence>
<comment type="caution">
    <text evidence="12">The sequence shown here is derived from an EMBL/GenBank/DDBJ whole genome shotgun (WGS) entry which is preliminary data.</text>
</comment>
<evidence type="ECO:0000256" key="8">
    <source>
        <dbReference type="ARBA" id="ARBA00023204"/>
    </source>
</evidence>
<dbReference type="GO" id="GO:0003677">
    <property type="term" value="F:DNA binding"/>
    <property type="evidence" value="ECO:0007669"/>
    <property type="project" value="UniProtKB-UniRule"/>
</dbReference>
<dbReference type="Proteomes" id="UP000177480">
    <property type="component" value="Unassembled WGS sequence"/>
</dbReference>
<dbReference type="Gene3D" id="1.10.1670.10">
    <property type="entry name" value="Helix-hairpin-Helix base-excision DNA repair enzymes (C-terminal)"/>
    <property type="match status" value="1"/>
</dbReference>
<keyword evidence="9 10" id="KW-0326">Glycosidase</keyword>
<evidence type="ECO:0000259" key="11">
    <source>
        <dbReference type="SMART" id="SM00478"/>
    </source>
</evidence>
<comment type="similarity">
    <text evidence="1 10">Belongs to the Nth/MutY family.</text>
</comment>
<dbReference type="STRING" id="1802114.A2719_01530"/>
<evidence type="ECO:0000256" key="9">
    <source>
        <dbReference type="ARBA" id="ARBA00023295"/>
    </source>
</evidence>
<evidence type="ECO:0000256" key="4">
    <source>
        <dbReference type="ARBA" id="ARBA00022763"/>
    </source>
</evidence>
<dbReference type="PANTHER" id="PTHR10359">
    <property type="entry name" value="A/G-SPECIFIC ADENINE GLYCOSYLASE/ENDONUCLEASE III"/>
    <property type="match status" value="1"/>
</dbReference>
<dbReference type="AlphaFoldDB" id="A0A1G2G1D8"/>
<reference evidence="12 13" key="1">
    <citation type="journal article" date="2016" name="Nat. Commun.">
        <title>Thousands of microbial genomes shed light on interconnected biogeochemical processes in an aquifer system.</title>
        <authorList>
            <person name="Anantharaman K."/>
            <person name="Brown C.T."/>
            <person name="Hug L.A."/>
            <person name="Sharon I."/>
            <person name="Castelle C.J."/>
            <person name="Probst A.J."/>
            <person name="Thomas B.C."/>
            <person name="Singh A."/>
            <person name="Wilkins M.J."/>
            <person name="Karaoz U."/>
            <person name="Brodie E.L."/>
            <person name="Williams K.H."/>
            <person name="Hubbard S.S."/>
            <person name="Banfield J.F."/>
        </authorList>
    </citation>
    <scope>NUCLEOTIDE SEQUENCE [LARGE SCALE GENOMIC DNA]</scope>
</reference>
<keyword evidence="5 10" id="KW-0378">Hydrolase</keyword>
<evidence type="ECO:0000256" key="7">
    <source>
        <dbReference type="ARBA" id="ARBA00023014"/>
    </source>
</evidence>
<dbReference type="GO" id="GO:0019104">
    <property type="term" value="F:DNA N-glycosylase activity"/>
    <property type="evidence" value="ECO:0007669"/>
    <property type="project" value="UniProtKB-UniRule"/>
</dbReference>
<feature type="domain" description="HhH-GPD" evidence="11">
    <location>
        <begin position="66"/>
        <end position="214"/>
    </location>
</feature>
<comment type="caution">
    <text evidence="10">Lacks conserved residue(s) required for the propagation of feature annotation.</text>
</comment>
<evidence type="ECO:0000256" key="6">
    <source>
        <dbReference type="ARBA" id="ARBA00023004"/>
    </source>
</evidence>
<dbReference type="SMART" id="SM00478">
    <property type="entry name" value="ENDO3c"/>
    <property type="match status" value="1"/>
</dbReference>
<gene>
    <name evidence="10" type="primary">nth</name>
    <name evidence="12" type="ORF">A2719_01530</name>
</gene>
<dbReference type="PROSITE" id="PS01155">
    <property type="entry name" value="ENDONUCLEASE_III_2"/>
    <property type="match status" value="1"/>
</dbReference>
<dbReference type="EMBL" id="MHNK01000008">
    <property type="protein sequence ID" value="OGZ44129.1"/>
    <property type="molecule type" value="Genomic_DNA"/>
</dbReference>
<accession>A0A1G2G1D8</accession>
<dbReference type="InterPro" id="IPR011257">
    <property type="entry name" value="DNA_glycosylase"/>
</dbReference>
<proteinExistence type="inferred from homology"/>
<keyword evidence="7" id="KW-0411">Iron-sulfur</keyword>
<dbReference type="GO" id="GO:0051539">
    <property type="term" value="F:4 iron, 4 sulfur cluster binding"/>
    <property type="evidence" value="ECO:0007669"/>
    <property type="project" value="UniProtKB-KW"/>
</dbReference>
<comment type="function">
    <text evidence="10">DNA repair enzyme that has both DNA N-glycosylase activity and AP-lyase activity. The DNA N-glycosylase activity releases various damaged pyrimidines from DNA by cleaving the N-glycosidic bond, leaving an AP (apurinic/apyrimidinic) site. The AP-lyase activity cleaves the phosphodiester bond 3' to the AP site by a beta-elimination, leaving a 3'-terminal unsaturated sugar and a product with a terminal 5'-phosphate.</text>
</comment>
<dbReference type="Gene3D" id="1.10.340.30">
    <property type="entry name" value="Hypothetical protein, domain 2"/>
    <property type="match status" value="1"/>
</dbReference>
<keyword evidence="2" id="KW-0004">4Fe-4S</keyword>
<dbReference type="InterPro" id="IPR004036">
    <property type="entry name" value="Endonuclease-III-like_CS2"/>
</dbReference>
<dbReference type="InterPro" id="IPR023170">
    <property type="entry name" value="HhH_base_excis_C"/>
</dbReference>
<keyword evidence="8 10" id="KW-0234">DNA repair</keyword>
<evidence type="ECO:0000256" key="2">
    <source>
        <dbReference type="ARBA" id="ARBA00022485"/>
    </source>
</evidence>
<evidence type="ECO:0000313" key="13">
    <source>
        <dbReference type="Proteomes" id="UP000177480"/>
    </source>
</evidence>
<comment type="catalytic activity">
    <reaction evidence="10">
        <text>2'-deoxyribonucleotide-(2'-deoxyribose 5'-phosphate)-2'-deoxyribonucleotide-DNA = a 3'-end 2'-deoxyribonucleotide-(2,3-dehydro-2,3-deoxyribose 5'-phosphate)-DNA + a 5'-end 5'-phospho-2'-deoxyribonucleoside-DNA + H(+)</text>
        <dbReference type="Rhea" id="RHEA:66592"/>
        <dbReference type="Rhea" id="RHEA-COMP:13180"/>
        <dbReference type="Rhea" id="RHEA-COMP:16897"/>
        <dbReference type="Rhea" id="RHEA-COMP:17067"/>
        <dbReference type="ChEBI" id="CHEBI:15378"/>
        <dbReference type="ChEBI" id="CHEBI:136412"/>
        <dbReference type="ChEBI" id="CHEBI:157695"/>
        <dbReference type="ChEBI" id="CHEBI:167181"/>
        <dbReference type="EC" id="4.2.99.18"/>
    </reaction>
</comment>
<dbReference type="HAMAP" id="MF_00942">
    <property type="entry name" value="Nth"/>
    <property type="match status" value="1"/>
</dbReference>
<keyword evidence="4 10" id="KW-0227">DNA damage</keyword>
<dbReference type="FunFam" id="1.10.340.30:FF:000001">
    <property type="entry name" value="Endonuclease III"/>
    <property type="match status" value="1"/>
</dbReference>
<keyword evidence="10" id="KW-0238">DNA-binding</keyword>
<dbReference type="PIRSF" id="PIRSF001435">
    <property type="entry name" value="Nth"/>
    <property type="match status" value="1"/>
</dbReference>
<dbReference type="Pfam" id="PF00730">
    <property type="entry name" value="HhH-GPD"/>
    <property type="match status" value="1"/>
</dbReference>
<dbReference type="CDD" id="cd00056">
    <property type="entry name" value="ENDO3c"/>
    <property type="match status" value="1"/>
</dbReference>
<evidence type="ECO:0000256" key="10">
    <source>
        <dbReference type="HAMAP-Rule" id="MF_00942"/>
    </source>
</evidence>
<keyword evidence="3" id="KW-0479">Metal-binding</keyword>
<keyword evidence="10" id="KW-0456">Lyase</keyword>
<comment type="cofactor">
    <cofactor evidence="10">
        <name>[4Fe-4S] cluster</name>
        <dbReference type="ChEBI" id="CHEBI:49883"/>
    </cofactor>
    <text evidence="10">Binds 1 [4Fe-4S] cluster.</text>
</comment>
<protein>
    <recommendedName>
        <fullName evidence="10">Endonuclease III</fullName>
        <ecNumber evidence="10">4.2.99.18</ecNumber>
    </recommendedName>
    <alternativeName>
        <fullName evidence="10">DNA-(apurinic or apyrimidinic site) lyase</fullName>
    </alternativeName>
</protein>
<organism evidence="12 13">
    <name type="scientific">Candidatus Ryanbacteria bacterium RIFCSPHIGHO2_01_FULL_45_22</name>
    <dbReference type="NCBI Taxonomy" id="1802114"/>
    <lineage>
        <taxon>Bacteria</taxon>
        <taxon>Candidatus Ryaniibacteriota</taxon>
    </lineage>
</organism>
<dbReference type="GO" id="GO:0046872">
    <property type="term" value="F:metal ion binding"/>
    <property type="evidence" value="ECO:0007669"/>
    <property type="project" value="UniProtKB-KW"/>
</dbReference>